<dbReference type="AlphaFoldDB" id="M7ZG59"/>
<dbReference type="InterPro" id="IPR003938">
    <property type="entry name" value="K_chnl_volt-dep_EAG/ELK/ERG"/>
</dbReference>
<dbReference type="Pfam" id="PF00027">
    <property type="entry name" value="cNMP_binding"/>
    <property type="match status" value="1"/>
</dbReference>
<dbReference type="Pfam" id="PF00520">
    <property type="entry name" value="Ion_trans"/>
    <property type="match status" value="1"/>
</dbReference>
<evidence type="ECO:0000256" key="7">
    <source>
        <dbReference type="ARBA" id="ARBA00022882"/>
    </source>
</evidence>
<dbReference type="InterPro" id="IPR021789">
    <property type="entry name" value="KHA_dom"/>
</dbReference>
<dbReference type="SUPFAM" id="SSF81324">
    <property type="entry name" value="Voltage-gated potassium channels"/>
    <property type="match status" value="1"/>
</dbReference>
<proteinExistence type="inferred from homology"/>
<dbReference type="GO" id="GO:0034702">
    <property type="term" value="C:monoatomic ion channel complex"/>
    <property type="evidence" value="ECO:0007669"/>
    <property type="project" value="UniProtKB-KW"/>
</dbReference>
<dbReference type="InterPro" id="IPR014710">
    <property type="entry name" value="RmlC-like_jellyroll"/>
</dbReference>
<dbReference type="eggNOG" id="KOG0498">
    <property type="taxonomic scope" value="Eukaryota"/>
</dbReference>
<comment type="subcellular location">
    <subcellularLocation>
        <location evidence="1 13">Membrane</location>
        <topology evidence="1 13">Multi-pass membrane protein</topology>
    </subcellularLocation>
</comment>
<evidence type="ECO:0000256" key="13">
    <source>
        <dbReference type="RuleBase" id="RU369015"/>
    </source>
</evidence>
<keyword evidence="7 13" id="KW-0851">Voltage-gated channel</keyword>
<dbReference type="EMBL" id="KD266343">
    <property type="protein sequence ID" value="EMS47074.1"/>
    <property type="molecule type" value="Genomic_DNA"/>
</dbReference>
<dbReference type="InterPro" id="IPR000595">
    <property type="entry name" value="cNMP-bd_dom"/>
</dbReference>
<dbReference type="Gene3D" id="1.10.287.70">
    <property type="match status" value="1"/>
</dbReference>
<keyword evidence="6 13" id="KW-0631">Potassium channel</keyword>
<evidence type="ECO:0000256" key="3">
    <source>
        <dbReference type="ARBA" id="ARBA00022448"/>
    </source>
</evidence>
<evidence type="ECO:0000256" key="6">
    <source>
        <dbReference type="ARBA" id="ARBA00022826"/>
    </source>
</evidence>
<dbReference type="PROSITE" id="PS50042">
    <property type="entry name" value="CNMP_BINDING_3"/>
    <property type="match status" value="1"/>
</dbReference>
<keyword evidence="8 13" id="KW-0630">Potassium</keyword>
<dbReference type="Gene3D" id="2.60.120.10">
    <property type="entry name" value="Jelly Rolls"/>
    <property type="match status" value="1"/>
</dbReference>
<keyword evidence="10 13" id="KW-0406">Ion transport</keyword>
<comment type="similarity">
    <text evidence="2 13">Belongs to the potassium channel family. Plant (TC 1.A.1.4) subfamily.</text>
</comment>
<dbReference type="GO" id="GO:0005249">
    <property type="term" value="F:voltage-gated potassium channel activity"/>
    <property type="evidence" value="ECO:0007669"/>
    <property type="project" value="UniProtKB-UniRule"/>
</dbReference>
<comment type="caution">
    <text evidence="13">Lacks conserved residue(s) required for the propagation of feature annotation.</text>
</comment>
<evidence type="ECO:0000256" key="2">
    <source>
        <dbReference type="ARBA" id="ARBA00007929"/>
    </source>
</evidence>
<feature type="transmembrane region" description="Helical" evidence="13">
    <location>
        <begin position="239"/>
        <end position="259"/>
    </location>
</feature>
<evidence type="ECO:0000256" key="1">
    <source>
        <dbReference type="ARBA" id="ARBA00004141"/>
    </source>
</evidence>
<evidence type="ECO:0000256" key="12">
    <source>
        <dbReference type="ARBA" id="ARBA00023303"/>
    </source>
</evidence>
<evidence type="ECO:0000256" key="4">
    <source>
        <dbReference type="ARBA" id="ARBA00022538"/>
    </source>
</evidence>
<dbReference type="Pfam" id="PF11834">
    <property type="entry name" value="KHA"/>
    <property type="match status" value="1"/>
</dbReference>
<feature type="transmembrane region" description="Helical" evidence="13">
    <location>
        <begin position="305"/>
        <end position="324"/>
    </location>
</feature>
<comment type="domain">
    <text evidence="13">The segment S4 is probably the voltage-sensor and is characterized by a series of positively charged amino acids. The pore-forming region H5 is enclosed by the transmembrane segments S5 and S6 in the Shaker-type (1P/6TM) and contains the GYGD signature motif which seems to be involved in potassium selectivity.</text>
</comment>
<dbReference type="InterPro" id="IPR018490">
    <property type="entry name" value="cNMP-bd_dom_sf"/>
</dbReference>
<feature type="transmembrane region" description="Helical" evidence="13">
    <location>
        <begin position="382"/>
        <end position="404"/>
    </location>
</feature>
<keyword evidence="4 13" id="KW-0633">Potassium transport</keyword>
<dbReference type="PANTHER" id="PTHR45743">
    <property type="entry name" value="POTASSIUM CHANNEL AKT1"/>
    <property type="match status" value="1"/>
</dbReference>
<organism evidence="14">
    <name type="scientific">Triticum urartu</name>
    <name type="common">Red wild einkorn</name>
    <name type="synonym">Crithodium urartu</name>
    <dbReference type="NCBI Taxonomy" id="4572"/>
    <lineage>
        <taxon>Eukaryota</taxon>
        <taxon>Viridiplantae</taxon>
        <taxon>Streptophyta</taxon>
        <taxon>Embryophyta</taxon>
        <taxon>Tracheophyta</taxon>
        <taxon>Spermatophyta</taxon>
        <taxon>Magnoliopsida</taxon>
        <taxon>Liliopsida</taxon>
        <taxon>Poales</taxon>
        <taxon>Poaceae</taxon>
        <taxon>BOP clade</taxon>
        <taxon>Pooideae</taxon>
        <taxon>Triticodae</taxon>
        <taxon>Triticeae</taxon>
        <taxon>Triticinae</taxon>
        <taxon>Triticum</taxon>
    </lineage>
</organism>
<reference evidence="14" key="1">
    <citation type="journal article" date="2013" name="Nature">
        <title>Draft genome of the wheat A-genome progenitor Triticum urartu.</title>
        <authorList>
            <person name="Ling H.Q."/>
            <person name="Zhao S."/>
            <person name="Liu D."/>
            <person name="Wang J."/>
            <person name="Sun H."/>
            <person name="Zhang C."/>
            <person name="Fan H."/>
            <person name="Li D."/>
            <person name="Dong L."/>
            <person name="Tao Y."/>
            <person name="Gao C."/>
            <person name="Wu H."/>
            <person name="Li Y."/>
            <person name="Cui Y."/>
            <person name="Guo X."/>
            <person name="Zheng S."/>
            <person name="Wang B."/>
            <person name="Yu K."/>
            <person name="Liang Q."/>
            <person name="Yang W."/>
            <person name="Lou X."/>
            <person name="Chen J."/>
            <person name="Feng M."/>
            <person name="Jian J."/>
            <person name="Zhang X."/>
            <person name="Luo G."/>
            <person name="Jiang Y."/>
            <person name="Liu J."/>
            <person name="Wang Z."/>
            <person name="Sha Y."/>
            <person name="Zhang B."/>
            <person name="Wu H."/>
            <person name="Tang D."/>
            <person name="Shen Q."/>
            <person name="Xue P."/>
            <person name="Zou S."/>
            <person name="Wang X."/>
            <person name="Liu X."/>
            <person name="Wang F."/>
            <person name="Yang Y."/>
            <person name="An X."/>
            <person name="Dong Z."/>
            <person name="Zhang K."/>
            <person name="Zhang X."/>
            <person name="Luo M.C."/>
            <person name="Dvorak J."/>
            <person name="Tong Y."/>
            <person name="Wang J."/>
            <person name="Yang H."/>
            <person name="Li Z."/>
            <person name="Wang D."/>
            <person name="Zhang A."/>
            <person name="Wang J."/>
        </authorList>
    </citation>
    <scope>NUCLEOTIDE SEQUENCE</scope>
</reference>
<comment type="domain">
    <text evidence="13">The KHA domain (rich in hydrophobic and acidic residues) present in the C-terminal part is likely to be important for tetramerization.</text>
</comment>
<gene>
    <name evidence="14" type="ORF">TRIUR3_34359</name>
</gene>
<keyword evidence="5 13" id="KW-0812">Transmembrane</keyword>
<comment type="function">
    <text evidence="13">Potassium channel.</text>
</comment>
<dbReference type="STRING" id="4572.M7ZG59"/>
<evidence type="ECO:0000256" key="10">
    <source>
        <dbReference type="ARBA" id="ARBA00023065"/>
    </source>
</evidence>
<comment type="subunit">
    <text evidence="13">The potassium channel is composed of a homo- or heterotetrameric complex of pore-forming subunits.</text>
</comment>
<dbReference type="CDD" id="cd00038">
    <property type="entry name" value="CAP_ED"/>
    <property type="match status" value="1"/>
</dbReference>
<evidence type="ECO:0000256" key="11">
    <source>
        <dbReference type="ARBA" id="ARBA00023136"/>
    </source>
</evidence>
<evidence type="ECO:0000313" key="14">
    <source>
        <dbReference type="EMBL" id="EMS47074.1"/>
    </source>
</evidence>
<dbReference type="SMART" id="SM00100">
    <property type="entry name" value="cNMP"/>
    <property type="match status" value="1"/>
</dbReference>
<dbReference type="PANTHER" id="PTHR45743:SF6">
    <property type="entry name" value="POTASSIUM CHANNEL KAT2"/>
    <property type="match status" value="1"/>
</dbReference>
<accession>M7ZG59</accession>
<evidence type="ECO:0000256" key="8">
    <source>
        <dbReference type="ARBA" id="ARBA00022958"/>
    </source>
</evidence>
<dbReference type="InterPro" id="IPR005821">
    <property type="entry name" value="Ion_trans_dom"/>
</dbReference>
<dbReference type="FunFam" id="2.60.120.10:FF:000074">
    <property type="entry name" value="Potassium channel KAT2"/>
    <property type="match status" value="1"/>
</dbReference>
<evidence type="ECO:0000256" key="5">
    <source>
        <dbReference type="ARBA" id="ARBA00022692"/>
    </source>
</evidence>
<dbReference type="FunFam" id="1.10.287.70:FF:000123">
    <property type="entry name" value="Potassium channel KAT3"/>
    <property type="match status" value="1"/>
</dbReference>
<dbReference type="PRINTS" id="PR01463">
    <property type="entry name" value="EAGCHANLFMLY"/>
</dbReference>
<feature type="transmembrane region" description="Helical" evidence="13">
    <location>
        <begin position="200"/>
        <end position="219"/>
    </location>
</feature>
<keyword evidence="11 13" id="KW-0472">Membrane</keyword>
<dbReference type="SUPFAM" id="SSF51206">
    <property type="entry name" value="cAMP-binding domain-like"/>
    <property type="match status" value="1"/>
</dbReference>
<dbReference type="InterPro" id="IPR045319">
    <property type="entry name" value="KAT/AKT"/>
</dbReference>
<feature type="transmembrane region" description="Helical" evidence="13">
    <location>
        <begin position="165"/>
        <end position="188"/>
    </location>
</feature>
<keyword evidence="12 13" id="KW-0407">Ion channel</keyword>
<dbReference type="PROSITE" id="PS51490">
    <property type="entry name" value="KHA"/>
    <property type="match status" value="1"/>
</dbReference>
<evidence type="ECO:0000256" key="9">
    <source>
        <dbReference type="ARBA" id="ARBA00022989"/>
    </source>
</evidence>
<keyword evidence="9 13" id="KW-1133">Transmembrane helix</keyword>
<sequence length="833" mass="95355">MSFSTTGYLDKIKGSSKRGDYRRCWVIKGTLVRAGLGIGHVDFGAVILDGGLRIWLSGEQCCSGVDDASWSCGWRGIRCSVDNLMSQVPSSTPSAYRVEWQRIAKASMTQAHSKSHFHQFWDRLHINGSSDSFAIELLPSLGATINHSNKLKKFIISPYDPRYRFWELFLIVLVVYSAWVCPFELAFLRNLPSKLVLVENIVNGFFAIDIVMTFFVAYVDSKTHLLVDDQKRIAVRYLSTWFIFDVCSTAPFQPIILLFTHKGNDLSFKVLNLLRLWRLNRVSTLFARLEKDIRFNYFWTRCSKLISVTLFAVHCAGCFNYMLADRYPYPENTWIGAVMPAFRSQSLWTRYVTALYWSITTLTTTGYGDLHAENPREMLFDIFYMLFNLGLTAYLIGNMTNLVVHGTSRTQKFRDSIYAASEFAARNQLPVSIKEQMLSHFCLQFKTEGYNQKTMLNGLPKGIRSSIAYSLFFPILRRAYLFHGVSNSFIAELVMEVQPEYFPPKEDIILQNEGAADIYLIVSGAVNMITTINGNEQVYAKVTNGDMFGEVGALCNIPQPFTFRTAELSQLLRISRTRLREAIQNHREDNDILMNNLLQKLKLPENLPEVNQPDRRFLSKYDLFHIPREEQMLQWPHQHYTEQKSIDLGSKVPISGDGPDSMKLLRQVPQKEDIHNKSNCKYRLSDGMMNREEDLNEVRINCETKTSAEEFCIKIKSEDKTTASSQQTILTKMQPGSPHRASENISRSRYQDYSGIKAANKRVTIHIYPHNATGSTVQNGKLINLPGSLEELIKIGRQKFPDFHPTKVVSRDHAEIDDIGVIRDGDHIFFLQI</sequence>
<keyword evidence="3 13" id="KW-0813">Transport</keyword>
<name>M7ZG59_TRIUA</name>
<protein>
    <recommendedName>
        <fullName evidence="13">Potassium channel</fullName>
    </recommendedName>
</protein>